<evidence type="ECO:0000313" key="5">
    <source>
        <dbReference type="EMBL" id="RMB92320.1"/>
    </source>
</evidence>
<dbReference type="SUPFAM" id="SSF51283">
    <property type="entry name" value="dUTPase-like"/>
    <property type="match status" value="1"/>
</dbReference>
<dbReference type="InterPro" id="IPR001969">
    <property type="entry name" value="Aspartic_peptidase_AS"/>
</dbReference>
<protein>
    <recommendedName>
        <fullName evidence="4">Peptidase A2 domain-containing protein</fullName>
    </recommendedName>
</protein>
<dbReference type="EMBL" id="QRBI01000230">
    <property type="protein sequence ID" value="RMB92320.1"/>
    <property type="molecule type" value="Genomic_DNA"/>
</dbReference>
<organism evidence="5 6">
    <name type="scientific">Hirundo rustica rustica</name>
    <dbReference type="NCBI Taxonomy" id="333673"/>
    <lineage>
        <taxon>Eukaryota</taxon>
        <taxon>Metazoa</taxon>
        <taxon>Chordata</taxon>
        <taxon>Craniata</taxon>
        <taxon>Vertebrata</taxon>
        <taxon>Euteleostomi</taxon>
        <taxon>Archelosauria</taxon>
        <taxon>Archosauria</taxon>
        <taxon>Dinosauria</taxon>
        <taxon>Saurischia</taxon>
        <taxon>Theropoda</taxon>
        <taxon>Coelurosauria</taxon>
        <taxon>Aves</taxon>
        <taxon>Neognathae</taxon>
        <taxon>Neoaves</taxon>
        <taxon>Telluraves</taxon>
        <taxon>Australaves</taxon>
        <taxon>Passeriformes</taxon>
        <taxon>Sylvioidea</taxon>
        <taxon>Hirundinidae</taxon>
        <taxon>Hirundo</taxon>
    </lineage>
</organism>
<proteinExistence type="predicted"/>
<dbReference type="InterPro" id="IPR018061">
    <property type="entry name" value="Retropepsins"/>
</dbReference>
<gene>
    <name evidence="5" type="ORF">DUI87_31432</name>
</gene>
<dbReference type="InterPro" id="IPR021109">
    <property type="entry name" value="Peptidase_aspartic_dom_sf"/>
</dbReference>
<keyword evidence="2" id="KW-0064">Aspartyl protease</keyword>
<evidence type="ECO:0000256" key="2">
    <source>
        <dbReference type="ARBA" id="ARBA00022750"/>
    </source>
</evidence>
<dbReference type="PANTHER" id="PTHR19422">
    <property type="entry name" value="GAG RETROVIRAL POLYPROTEIN"/>
    <property type="match status" value="1"/>
</dbReference>
<dbReference type="GO" id="GO:0006508">
    <property type="term" value="P:proteolysis"/>
    <property type="evidence" value="ECO:0007669"/>
    <property type="project" value="UniProtKB-KW"/>
</dbReference>
<evidence type="ECO:0000313" key="6">
    <source>
        <dbReference type="Proteomes" id="UP000269221"/>
    </source>
</evidence>
<dbReference type="PANTHER" id="PTHR19422:SF123">
    <property type="entry name" value="RT1 CLASS I, LOCUS CE15"/>
    <property type="match status" value="1"/>
</dbReference>
<keyword evidence="3" id="KW-0378">Hydrolase</keyword>
<dbReference type="InterPro" id="IPR029054">
    <property type="entry name" value="dUTPase-like"/>
</dbReference>
<dbReference type="Proteomes" id="UP000269221">
    <property type="component" value="Unassembled WGS sequence"/>
</dbReference>
<dbReference type="Gene3D" id="2.40.70.10">
    <property type="entry name" value="Acid Proteases"/>
    <property type="match status" value="1"/>
</dbReference>
<evidence type="ECO:0000256" key="3">
    <source>
        <dbReference type="ARBA" id="ARBA00022801"/>
    </source>
</evidence>
<feature type="domain" description="Peptidase A2" evidence="4">
    <location>
        <begin position="110"/>
        <end position="186"/>
    </location>
</feature>
<keyword evidence="6" id="KW-1185">Reference proteome</keyword>
<accession>A0A3M0IWN5</accession>
<dbReference type="PROSITE" id="PS00141">
    <property type="entry name" value="ASP_PROTEASE"/>
    <property type="match status" value="1"/>
</dbReference>
<dbReference type="OrthoDB" id="9217944at2759"/>
<name>A0A3M0IWN5_HIRRU</name>
<dbReference type="PROSITE" id="PS50175">
    <property type="entry name" value="ASP_PROT_RETROV"/>
    <property type="match status" value="1"/>
</dbReference>
<sequence>MSALLMGRSNATAQGIMVHLGLINADFTGQIYAMVSTPTPPVTIPEKTRIAQLVPFKSSVHRAENQLQGNGGFRSTGQPQVHWTTVLTKDRPEKVCTLSIPGVTQSEIHLHGLLDTGADIMILSLAAWPLEWPFDSEQTSVAGLAGTAQCYVSQRPVMITNPEGQMAMMWPHVTTETHVSLWGRDVLVTWGVCIGIYF</sequence>
<dbReference type="GO" id="GO:0004190">
    <property type="term" value="F:aspartic-type endopeptidase activity"/>
    <property type="evidence" value="ECO:0007669"/>
    <property type="project" value="UniProtKB-KW"/>
</dbReference>
<dbReference type="STRING" id="333673.A0A3M0IWN5"/>
<dbReference type="Gene3D" id="2.70.40.10">
    <property type="match status" value="1"/>
</dbReference>
<dbReference type="InterPro" id="IPR001995">
    <property type="entry name" value="Peptidase_A2_cat"/>
</dbReference>
<dbReference type="InterPro" id="IPR036157">
    <property type="entry name" value="dUTPase-like_sf"/>
</dbReference>
<evidence type="ECO:0000256" key="1">
    <source>
        <dbReference type="ARBA" id="ARBA00022670"/>
    </source>
</evidence>
<dbReference type="Pfam" id="PF00077">
    <property type="entry name" value="RVP"/>
    <property type="match status" value="1"/>
</dbReference>
<dbReference type="AlphaFoldDB" id="A0A3M0IWN5"/>
<dbReference type="SUPFAM" id="SSF50630">
    <property type="entry name" value="Acid proteases"/>
    <property type="match status" value="1"/>
</dbReference>
<keyword evidence="1" id="KW-0645">Protease</keyword>
<comment type="caution">
    <text evidence="5">The sequence shown here is derived from an EMBL/GenBank/DDBJ whole genome shotgun (WGS) entry which is preliminary data.</text>
</comment>
<dbReference type="Pfam" id="PF00692">
    <property type="entry name" value="dUTPase"/>
    <property type="match status" value="1"/>
</dbReference>
<reference evidence="5 6" key="1">
    <citation type="submission" date="2018-07" db="EMBL/GenBank/DDBJ databases">
        <title>A high quality draft genome assembly of the barn swallow (H. rustica rustica).</title>
        <authorList>
            <person name="Formenti G."/>
            <person name="Chiara M."/>
            <person name="Poveda L."/>
            <person name="Francoijs K.-J."/>
            <person name="Bonisoli-Alquati A."/>
            <person name="Canova L."/>
            <person name="Gianfranceschi L."/>
            <person name="Horner D.S."/>
            <person name="Saino N."/>
        </authorList>
    </citation>
    <scope>NUCLEOTIDE SEQUENCE [LARGE SCALE GENOMIC DNA]</scope>
    <source>
        <strain evidence="5">Chelidonia</strain>
        <tissue evidence="5">Blood</tissue>
    </source>
</reference>
<dbReference type="InterPro" id="IPR051592">
    <property type="entry name" value="HERV-K_Pro_peptidase_A2"/>
</dbReference>
<evidence type="ECO:0000259" key="4">
    <source>
        <dbReference type="PROSITE" id="PS50175"/>
    </source>
</evidence>